<protein>
    <recommendedName>
        <fullName evidence="3">DUF1905 domain-containing protein</fullName>
    </recommendedName>
</protein>
<geneLocation type="plasmid" evidence="1 2">
    <name>unnamed1</name>
</geneLocation>
<dbReference type="Proteomes" id="UP000238413">
    <property type="component" value="Plasmid unnamed1"/>
</dbReference>
<dbReference type="RefSeq" id="WP_099505170.1">
    <property type="nucleotide sequence ID" value="NZ_CP026653.1"/>
</dbReference>
<dbReference type="EMBL" id="CP026653">
    <property type="protein sequence ID" value="AVH61770.1"/>
    <property type="molecule type" value="Genomic_DNA"/>
</dbReference>
<keyword evidence="1" id="KW-0614">Plasmid</keyword>
<proteinExistence type="predicted"/>
<accession>A0ABM6T3P6</accession>
<sequence>MNNEIKDWRGTPIADGLHVVFPRKWKSSTEMCEGIVRGLTATGRIRVELTATSRPRSGVHTGKPLYAVPAHSVTVIT</sequence>
<name>A0ABM6T3P6_9ACTN</name>
<evidence type="ECO:0000313" key="2">
    <source>
        <dbReference type="Proteomes" id="UP000238413"/>
    </source>
</evidence>
<evidence type="ECO:0000313" key="1">
    <source>
        <dbReference type="EMBL" id="AVH61770.1"/>
    </source>
</evidence>
<reference evidence="1 2" key="1">
    <citation type="submission" date="2018-02" db="EMBL/GenBank/DDBJ databases">
        <title>Complete genome sequence of Streptomyces dengpaensis, the producer of angucyclines.</title>
        <authorList>
            <person name="Yumei L."/>
        </authorList>
    </citation>
    <scope>NUCLEOTIDE SEQUENCE [LARGE SCALE GENOMIC DNA]</scope>
    <source>
        <strain evidence="1 2">XZHG99</strain>
        <plasmid evidence="1 2">unnamed1</plasmid>
    </source>
</reference>
<organism evidence="1 2">
    <name type="scientific">Streptomyces dengpaensis</name>
    <dbReference type="NCBI Taxonomy" id="2049881"/>
    <lineage>
        <taxon>Bacteria</taxon>
        <taxon>Bacillati</taxon>
        <taxon>Actinomycetota</taxon>
        <taxon>Actinomycetes</taxon>
        <taxon>Kitasatosporales</taxon>
        <taxon>Streptomycetaceae</taxon>
        <taxon>Streptomyces</taxon>
    </lineage>
</organism>
<evidence type="ECO:0008006" key="3">
    <source>
        <dbReference type="Google" id="ProtNLM"/>
    </source>
</evidence>
<keyword evidence="2" id="KW-1185">Reference proteome</keyword>
<gene>
    <name evidence="1" type="ORF">C4B68_40430</name>
</gene>